<evidence type="ECO:0000313" key="2">
    <source>
        <dbReference type="Proteomes" id="UP000805193"/>
    </source>
</evidence>
<sequence length="264" mass="28502">MTPTPSKAQSFTFLAPSEVPVDQIITAPYAIVGEKVSLISSTMKPAAKHRRGPAGKISPRIICVLTFRRSPYVLDDALQLVIGVYGTILSISHPTYKDRPHLFIGTRVLRMEMAKAVLNFVYFTGHREMCDAPRPQDRLDAPADPGATTCSNDDTSESESTGSLVIDEAEWPASPESMATSEETPSICNPSVAVSTDYATESMDTSTSGGDSDGTSAFDRGDVVKMTLPSATDPDACGRGSARLLDPKKLRRAWDRPIVQRLPP</sequence>
<dbReference type="Proteomes" id="UP000805193">
    <property type="component" value="Unassembled WGS sequence"/>
</dbReference>
<accession>A0AC60QF47</accession>
<gene>
    <name evidence="1" type="ORF">HPB47_020537</name>
</gene>
<reference evidence="1 2" key="1">
    <citation type="journal article" date="2020" name="Cell">
        <title>Large-Scale Comparative Analyses of Tick Genomes Elucidate Their Genetic Diversity and Vector Capacities.</title>
        <authorList>
            <consortium name="Tick Genome and Microbiome Consortium (TIGMIC)"/>
            <person name="Jia N."/>
            <person name="Wang J."/>
            <person name="Shi W."/>
            <person name="Du L."/>
            <person name="Sun Y."/>
            <person name="Zhan W."/>
            <person name="Jiang J.F."/>
            <person name="Wang Q."/>
            <person name="Zhang B."/>
            <person name="Ji P."/>
            <person name="Bell-Sakyi L."/>
            <person name="Cui X.M."/>
            <person name="Yuan T.T."/>
            <person name="Jiang B.G."/>
            <person name="Yang W.F."/>
            <person name="Lam T.T."/>
            <person name="Chang Q.C."/>
            <person name="Ding S.J."/>
            <person name="Wang X.J."/>
            <person name="Zhu J.G."/>
            <person name="Ruan X.D."/>
            <person name="Zhao L."/>
            <person name="Wei J.T."/>
            <person name="Ye R.Z."/>
            <person name="Que T.C."/>
            <person name="Du C.H."/>
            <person name="Zhou Y.H."/>
            <person name="Cheng J.X."/>
            <person name="Dai P.F."/>
            <person name="Guo W.B."/>
            <person name="Han X.H."/>
            <person name="Huang E.J."/>
            <person name="Li L.F."/>
            <person name="Wei W."/>
            <person name="Gao Y.C."/>
            <person name="Liu J.Z."/>
            <person name="Shao H.Z."/>
            <person name="Wang X."/>
            <person name="Wang C.C."/>
            <person name="Yang T.C."/>
            <person name="Huo Q.B."/>
            <person name="Li W."/>
            <person name="Chen H.Y."/>
            <person name="Chen S.E."/>
            <person name="Zhou L.G."/>
            <person name="Ni X.B."/>
            <person name="Tian J.H."/>
            <person name="Sheng Y."/>
            <person name="Liu T."/>
            <person name="Pan Y.S."/>
            <person name="Xia L.Y."/>
            <person name="Li J."/>
            <person name="Zhao F."/>
            <person name="Cao W.C."/>
        </authorList>
    </citation>
    <scope>NUCLEOTIDE SEQUENCE [LARGE SCALE GENOMIC DNA]</scope>
    <source>
        <strain evidence="1">Iper-2018</strain>
    </source>
</reference>
<keyword evidence="2" id="KW-1185">Reference proteome</keyword>
<organism evidence="1 2">
    <name type="scientific">Ixodes persulcatus</name>
    <name type="common">Taiga tick</name>
    <dbReference type="NCBI Taxonomy" id="34615"/>
    <lineage>
        <taxon>Eukaryota</taxon>
        <taxon>Metazoa</taxon>
        <taxon>Ecdysozoa</taxon>
        <taxon>Arthropoda</taxon>
        <taxon>Chelicerata</taxon>
        <taxon>Arachnida</taxon>
        <taxon>Acari</taxon>
        <taxon>Parasitiformes</taxon>
        <taxon>Ixodida</taxon>
        <taxon>Ixodoidea</taxon>
        <taxon>Ixodidae</taxon>
        <taxon>Ixodinae</taxon>
        <taxon>Ixodes</taxon>
    </lineage>
</organism>
<evidence type="ECO:0000313" key="1">
    <source>
        <dbReference type="EMBL" id="KAG0432766.1"/>
    </source>
</evidence>
<name>A0AC60QF47_IXOPE</name>
<protein>
    <submittedName>
        <fullName evidence="1">Uncharacterized protein</fullName>
    </submittedName>
</protein>
<comment type="caution">
    <text evidence="1">The sequence shown here is derived from an EMBL/GenBank/DDBJ whole genome shotgun (WGS) entry which is preliminary data.</text>
</comment>
<dbReference type="EMBL" id="JABSTQ010009120">
    <property type="protein sequence ID" value="KAG0432766.1"/>
    <property type="molecule type" value="Genomic_DNA"/>
</dbReference>
<proteinExistence type="predicted"/>